<reference evidence="1" key="1">
    <citation type="journal article" date="2021" name="PeerJ">
        <title>Extensive microbial diversity within the chicken gut microbiome revealed by metagenomics and culture.</title>
        <authorList>
            <person name="Gilroy R."/>
            <person name="Ravi A."/>
            <person name="Getino M."/>
            <person name="Pursley I."/>
            <person name="Horton D.L."/>
            <person name="Alikhan N.F."/>
            <person name="Baker D."/>
            <person name="Gharbi K."/>
            <person name="Hall N."/>
            <person name="Watson M."/>
            <person name="Adriaenssens E.M."/>
            <person name="Foster-Nyarko E."/>
            <person name="Jarju S."/>
            <person name="Secka A."/>
            <person name="Antonio M."/>
            <person name="Oren A."/>
            <person name="Chaudhuri R.R."/>
            <person name="La Ragione R."/>
            <person name="Hildebrand F."/>
            <person name="Pallen M.J."/>
        </authorList>
    </citation>
    <scope>NUCLEOTIDE SEQUENCE</scope>
    <source>
        <strain evidence="1">ChiGjej2B2-19336</strain>
    </source>
</reference>
<evidence type="ECO:0000313" key="1">
    <source>
        <dbReference type="EMBL" id="HJD96949.1"/>
    </source>
</evidence>
<reference evidence="1" key="2">
    <citation type="submission" date="2021-09" db="EMBL/GenBank/DDBJ databases">
        <authorList>
            <person name="Gilroy R."/>
        </authorList>
    </citation>
    <scope>NUCLEOTIDE SEQUENCE</scope>
    <source>
        <strain evidence="1">ChiGjej2B2-19336</strain>
    </source>
</reference>
<dbReference type="AlphaFoldDB" id="A0A921DQV9"/>
<comment type="caution">
    <text evidence="1">The sequence shown here is derived from an EMBL/GenBank/DDBJ whole genome shotgun (WGS) entry which is preliminary data.</text>
</comment>
<name>A0A921DQV9_9BACT</name>
<sequence length="57" mass="6403">MLGLGMDEMDEDEDEKVVVEDVPFIADNDFLMKYGKAFELSFNDDRQVVLTALSSLG</sequence>
<protein>
    <submittedName>
        <fullName evidence="1">Uncharacterized protein</fullName>
    </submittedName>
</protein>
<dbReference type="Proteomes" id="UP000698963">
    <property type="component" value="Unassembled WGS sequence"/>
</dbReference>
<gene>
    <name evidence="1" type="ORF">K8W16_04820</name>
</gene>
<organism evidence="1 2">
    <name type="scientific">Mailhella massiliensis</name>
    <dbReference type="NCBI Taxonomy" id="1903261"/>
    <lineage>
        <taxon>Bacteria</taxon>
        <taxon>Pseudomonadati</taxon>
        <taxon>Thermodesulfobacteriota</taxon>
        <taxon>Desulfovibrionia</taxon>
        <taxon>Desulfovibrionales</taxon>
        <taxon>Desulfovibrionaceae</taxon>
        <taxon>Mailhella</taxon>
    </lineage>
</organism>
<accession>A0A921DQV9</accession>
<evidence type="ECO:0000313" key="2">
    <source>
        <dbReference type="Proteomes" id="UP000698963"/>
    </source>
</evidence>
<dbReference type="EMBL" id="DYZA01000090">
    <property type="protein sequence ID" value="HJD96949.1"/>
    <property type="molecule type" value="Genomic_DNA"/>
</dbReference>
<proteinExistence type="predicted"/>